<dbReference type="SUPFAM" id="SSF109715">
    <property type="entry name" value="DEK C-terminal domain"/>
    <property type="match status" value="1"/>
</dbReference>
<reference evidence="5" key="2">
    <citation type="submission" date="2020-08" db="EMBL/GenBank/DDBJ databases">
        <title>Draft Genome Sequence of Cumin Blight Pathogen Alternaria burnsii.</title>
        <authorList>
            <person name="Feng Z."/>
        </authorList>
    </citation>
    <scope>NUCLEOTIDE SEQUENCE</scope>
    <source>
        <strain evidence="5">CBS107.38</strain>
    </source>
</reference>
<gene>
    <name evidence="5" type="ORF">GT037_007753</name>
</gene>
<comment type="caution">
    <text evidence="5">The sequence shown here is derived from an EMBL/GenBank/DDBJ whole genome shotgun (WGS) entry which is preliminary data.</text>
</comment>
<feature type="compositionally biased region" description="Basic residues" evidence="1">
    <location>
        <begin position="1162"/>
        <end position="1181"/>
    </location>
</feature>
<dbReference type="Proteomes" id="UP000596902">
    <property type="component" value="Unassembled WGS sequence"/>
</dbReference>
<evidence type="ECO:0000259" key="2">
    <source>
        <dbReference type="PROSITE" id="PS50181"/>
    </source>
</evidence>
<evidence type="ECO:0000259" key="4">
    <source>
        <dbReference type="PROSITE" id="PS51998"/>
    </source>
</evidence>
<dbReference type="PANTHER" id="PTHR12100:SF1">
    <property type="entry name" value="RECYCLIN-1"/>
    <property type="match status" value="1"/>
</dbReference>
<feature type="region of interest" description="Disordered" evidence="1">
    <location>
        <begin position="147"/>
        <end position="167"/>
    </location>
</feature>
<dbReference type="PROSITE" id="PS50181">
    <property type="entry name" value="FBOX"/>
    <property type="match status" value="1"/>
</dbReference>
<accession>A0A8H7EDC9</accession>
<dbReference type="RefSeq" id="XP_038784301.1">
    <property type="nucleotide sequence ID" value="XM_038932800.1"/>
</dbReference>
<dbReference type="Pfam" id="PF02201">
    <property type="entry name" value="SWIB"/>
    <property type="match status" value="1"/>
</dbReference>
<feature type="domain" description="DM2" evidence="3">
    <location>
        <begin position="1207"/>
        <end position="1284"/>
    </location>
</feature>
<feature type="compositionally biased region" description="Basic and acidic residues" evidence="1">
    <location>
        <begin position="1100"/>
        <end position="1112"/>
    </location>
</feature>
<feature type="region of interest" description="Disordered" evidence="1">
    <location>
        <begin position="519"/>
        <end position="558"/>
    </location>
</feature>
<dbReference type="Pfam" id="PF12937">
    <property type="entry name" value="F-box-like"/>
    <property type="match status" value="1"/>
</dbReference>
<feature type="domain" description="F-box" evidence="2">
    <location>
        <begin position="30"/>
        <end position="76"/>
    </location>
</feature>
<dbReference type="Pfam" id="PF08766">
    <property type="entry name" value="DEK_C"/>
    <property type="match status" value="1"/>
</dbReference>
<feature type="region of interest" description="Disordered" evidence="1">
    <location>
        <begin position="1072"/>
        <end position="1212"/>
    </location>
</feature>
<evidence type="ECO:0000259" key="3">
    <source>
        <dbReference type="PROSITE" id="PS51925"/>
    </source>
</evidence>
<dbReference type="InterPro" id="IPR003121">
    <property type="entry name" value="SWIB_MDM2_domain"/>
</dbReference>
<dbReference type="GO" id="GO:0006887">
    <property type="term" value="P:exocytosis"/>
    <property type="evidence" value="ECO:0007669"/>
    <property type="project" value="TreeGrafter"/>
</dbReference>
<dbReference type="SMART" id="SM00256">
    <property type="entry name" value="FBOX"/>
    <property type="match status" value="1"/>
</dbReference>
<dbReference type="InterPro" id="IPR036047">
    <property type="entry name" value="F-box-like_dom_sf"/>
</dbReference>
<dbReference type="GO" id="GO:0006893">
    <property type="term" value="P:Golgi to plasma membrane transport"/>
    <property type="evidence" value="ECO:0007669"/>
    <property type="project" value="TreeGrafter"/>
</dbReference>
<dbReference type="EMBL" id="JAAABM010000011">
    <property type="protein sequence ID" value="KAF7673987.1"/>
    <property type="molecule type" value="Genomic_DNA"/>
</dbReference>
<dbReference type="GO" id="GO:0000145">
    <property type="term" value="C:exocyst"/>
    <property type="evidence" value="ECO:0007669"/>
    <property type="project" value="TreeGrafter"/>
</dbReference>
<evidence type="ECO:0000313" key="6">
    <source>
        <dbReference type="Proteomes" id="UP000596902"/>
    </source>
</evidence>
<dbReference type="InterPro" id="IPR009976">
    <property type="entry name" value="Sec10-like"/>
</dbReference>
<dbReference type="PROSITE" id="PS51925">
    <property type="entry name" value="SWIB_MDM2"/>
    <property type="match status" value="1"/>
</dbReference>
<dbReference type="PANTHER" id="PTHR12100">
    <property type="entry name" value="SEC10"/>
    <property type="match status" value="1"/>
</dbReference>
<dbReference type="InterPro" id="IPR001810">
    <property type="entry name" value="F-box_dom"/>
</dbReference>
<dbReference type="InterPro" id="IPR014876">
    <property type="entry name" value="DEK_C"/>
</dbReference>
<dbReference type="SMART" id="SM00151">
    <property type="entry name" value="SWIB"/>
    <property type="match status" value="1"/>
</dbReference>
<sequence length="1291" mass="144418">MTTKSNFKRAVPQTQQSVLASLRTTQLVNDDSKAVLPAELINAILDYLPVADMFSFARTSRRMREMVYDDTRWIQRLRSMGCWNEAEAKRRFDESMRKKLEAQRAEEARRSGVALNGSTNGMPPGDGIPGKTSMTLFDATIEEDMLRKSQEHRNRPRSTTLDRGFNDMTLSSSGTLAPSSYTVDPQAAVKVLSNVRSIRGMARQEYGKVYGALAPFYYDLERSRSHTDPVLFRAYRDPEQQAQMLAQLKIFAKSDYAQGWSQREEKLDTMTGIFENAVLREFEQGYAEKDFDGRMKRFATVLVALNGGAACLDSFIHNHPLMLEKEKLGDPADCLRNEVLTLEPSHEFFRGLASALNEEAGIIDRVFPPAVDVLQTFFERVADDVIAEYITTLFDEAHDISIEAYLKAVAGVYEQALQLAVSLHPTKASKPDFGEEAMRIVSRCFEQHIDLYLQEELDYFKRKSAAEVDLWEKRLMEEEQSTETLYMANVNRKAVKQDFLSSFKKVVMMPVNVLPTIGGSSTSKPSENISGVNGSTTLEPTSRIGTPAPGDRSPTPRIEAPTTELAAKAAIMNSRLEGIRSLFSIEVALNLTHMAKSGLERAARFVRLGGQSGEEAKEQSEQIFINLVQILGNRHMKLGFDKAVSHLADYKPREVADHSKEGVAPLVAFLELVNVGDLIQQMVEVFYLQELVAANLTDRDDFLSLAAKEKKRFEAMLDERVAAGLNKGIDVLMDEVEYLCGTTQHPSDFNPPVGPNGQVQMSDIGPSQTATKIVEVVSSHTNMLIGSTDKNVLDVFNQEVGVRLFTALCKHLKRQRVSVDGAIKLISDMNAYNAYIVSLRNKPLMQYFAALRELSQIYLIDAKEAKEIATIIADTDRYHGIFRAEEVYEFAERRADWYQIKSAVEKQMYGRRFSLTGPRYVGTTVLRRPTQLGCTFAGCLSPLEGYTATTIAGRQVRDWPLARHTRHLIYISYACITHPTFGSKPLVPACVCLHDIATTEVGAGSELREPLPAAVQASYSVIIDEILRASDINTISAKRIRKGLQERVEDDLSQQKEQITTLIMQRFDKFNNEQNGGSEVSEPIPTVENGAKASNDDTSDVSHNKRSPRDDESVLSEVEDVAPPKKKVKKTKVKEEDDDAAFAARLQAEENARMGRATRGGNTKRKAPAPKKTKTKKKSSTRIKDEDDSDIASGSGGEKKSPSRKGGFHKPMALSPALSELLGETQLSRPQTVKKIWEYVKERDLQDPADKRQIRCDDAMRAVFKQDRVHMFTMNKILNQNLYAVDEVIST</sequence>
<dbReference type="GeneID" id="62205978"/>
<dbReference type="InterPro" id="IPR036885">
    <property type="entry name" value="SWIB_MDM2_dom_sf"/>
</dbReference>
<evidence type="ECO:0000313" key="5">
    <source>
        <dbReference type="EMBL" id="KAF7673987.1"/>
    </source>
</evidence>
<feature type="compositionally biased region" description="Polar residues" evidence="1">
    <location>
        <begin position="519"/>
        <end position="544"/>
    </location>
</feature>
<protein>
    <submittedName>
        <fullName evidence="5">Secretion pathway protein sls2 rcy1</fullName>
    </submittedName>
</protein>
<organism evidence="5 6">
    <name type="scientific">Alternaria burnsii</name>
    <dbReference type="NCBI Taxonomy" id="1187904"/>
    <lineage>
        <taxon>Eukaryota</taxon>
        <taxon>Fungi</taxon>
        <taxon>Dikarya</taxon>
        <taxon>Ascomycota</taxon>
        <taxon>Pezizomycotina</taxon>
        <taxon>Dothideomycetes</taxon>
        <taxon>Pleosporomycetidae</taxon>
        <taxon>Pleosporales</taxon>
        <taxon>Pleosporineae</taxon>
        <taxon>Pleosporaceae</taxon>
        <taxon>Alternaria</taxon>
        <taxon>Alternaria sect. Alternaria</taxon>
    </lineage>
</organism>
<name>A0A8H7EDC9_9PLEO</name>
<proteinExistence type="predicted"/>
<dbReference type="Gene3D" id="1.20.1280.50">
    <property type="match status" value="1"/>
</dbReference>
<reference evidence="5" key="1">
    <citation type="submission" date="2020-01" db="EMBL/GenBank/DDBJ databases">
        <authorList>
            <person name="Feng Z.H.Z."/>
        </authorList>
    </citation>
    <scope>NUCLEOTIDE SEQUENCE</scope>
    <source>
        <strain evidence="5">CBS107.38</strain>
    </source>
</reference>
<dbReference type="Gene3D" id="1.10.245.10">
    <property type="entry name" value="SWIB/MDM2 domain"/>
    <property type="match status" value="1"/>
</dbReference>
<dbReference type="SUPFAM" id="SSF81383">
    <property type="entry name" value="F-box domain"/>
    <property type="match status" value="1"/>
</dbReference>
<dbReference type="InterPro" id="IPR019835">
    <property type="entry name" value="SWIB_domain"/>
</dbReference>
<dbReference type="SUPFAM" id="SSF47592">
    <property type="entry name" value="SWIB/MDM2 domain"/>
    <property type="match status" value="1"/>
</dbReference>
<feature type="region of interest" description="Disordered" evidence="1">
    <location>
        <begin position="104"/>
        <end position="130"/>
    </location>
</feature>
<dbReference type="Pfam" id="PF07393">
    <property type="entry name" value="Sec10_HB"/>
    <property type="match status" value="1"/>
</dbReference>
<keyword evidence="6" id="KW-1185">Reference proteome</keyword>
<dbReference type="PROSITE" id="PS51998">
    <property type="entry name" value="DEK_C"/>
    <property type="match status" value="1"/>
</dbReference>
<evidence type="ECO:0000256" key="1">
    <source>
        <dbReference type="SAM" id="MobiDB-lite"/>
    </source>
</evidence>
<dbReference type="InterPro" id="IPR048627">
    <property type="entry name" value="Sec10_HB"/>
</dbReference>
<dbReference type="CDD" id="cd10567">
    <property type="entry name" value="SWIB-MDM2_like"/>
    <property type="match status" value="1"/>
</dbReference>
<feature type="domain" description="DEK-C" evidence="4">
    <location>
        <begin position="1013"/>
        <end position="1068"/>
    </location>
</feature>